<dbReference type="PROSITE" id="PS50235">
    <property type="entry name" value="USP_3"/>
    <property type="match status" value="1"/>
</dbReference>
<evidence type="ECO:0000256" key="7">
    <source>
        <dbReference type="RuleBase" id="RU366025"/>
    </source>
</evidence>
<keyword evidence="10" id="KW-1185">Reference proteome</keyword>
<dbReference type="GO" id="GO:0006508">
    <property type="term" value="P:proteolysis"/>
    <property type="evidence" value="ECO:0007669"/>
    <property type="project" value="UniProtKB-KW"/>
</dbReference>
<comment type="caution">
    <text evidence="9">The sequence shown here is derived from an EMBL/GenBank/DDBJ whole genome shotgun (WGS) entry which is preliminary data.</text>
</comment>
<dbReference type="PANTHER" id="PTHR24006:SF758">
    <property type="entry name" value="UBIQUITIN CARBOXYL-TERMINAL HYDROLASE 36"/>
    <property type="match status" value="1"/>
</dbReference>
<dbReference type="AlphaFoldDB" id="A0A1Y1V190"/>
<dbReference type="STRING" id="1754191.A0A1Y1V190"/>
<evidence type="ECO:0000313" key="10">
    <source>
        <dbReference type="Proteomes" id="UP000193719"/>
    </source>
</evidence>
<protein>
    <recommendedName>
        <fullName evidence="7">Ubiquitin carboxyl-terminal hydrolase</fullName>
        <ecNumber evidence="7">3.4.19.12</ecNumber>
    </recommendedName>
</protein>
<gene>
    <name evidence="9" type="ORF">BCR36DRAFT_300293</name>
</gene>
<evidence type="ECO:0000259" key="8">
    <source>
        <dbReference type="PROSITE" id="PS50235"/>
    </source>
</evidence>
<dbReference type="InterPro" id="IPR050164">
    <property type="entry name" value="Peptidase_C19"/>
</dbReference>
<comment type="catalytic activity">
    <reaction evidence="1 7">
        <text>Thiol-dependent hydrolysis of ester, thioester, amide, peptide and isopeptide bonds formed by the C-terminal Gly of ubiquitin (a 76-residue protein attached to proteins as an intracellular targeting signal).</text>
        <dbReference type="EC" id="3.4.19.12"/>
    </reaction>
</comment>
<dbReference type="InterPro" id="IPR038765">
    <property type="entry name" value="Papain-like_cys_pep_sf"/>
</dbReference>
<dbReference type="InterPro" id="IPR001394">
    <property type="entry name" value="Peptidase_C19_UCH"/>
</dbReference>
<dbReference type="GO" id="GO:0005634">
    <property type="term" value="C:nucleus"/>
    <property type="evidence" value="ECO:0007669"/>
    <property type="project" value="TreeGrafter"/>
</dbReference>
<dbReference type="InterPro" id="IPR018200">
    <property type="entry name" value="USP_CS"/>
</dbReference>
<reference evidence="9 10" key="2">
    <citation type="submission" date="2016-08" db="EMBL/GenBank/DDBJ databases">
        <title>Pervasive Adenine N6-methylation of Active Genes in Fungi.</title>
        <authorList>
            <consortium name="DOE Joint Genome Institute"/>
            <person name="Mondo S.J."/>
            <person name="Dannebaum R.O."/>
            <person name="Kuo R.C."/>
            <person name="Labutti K."/>
            <person name="Haridas S."/>
            <person name="Kuo A."/>
            <person name="Salamov A."/>
            <person name="Ahrendt S.R."/>
            <person name="Lipzen A."/>
            <person name="Sullivan W."/>
            <person name="Andreopoulos W.B."/>
            <person name="Clum A."/>
            <person name="Lindquist E."/>
            <person name="Daum C."/>
            <person name="Ramamoorthy G.K."/>
            <person name="Gryganskyi A."/>
            <person name="Culley D."/>
            <person name="Magnuson J.K."/>
            <person name="James T.Y."/>
            <person name="O'Malley M.A."/>
            <person name="Stajich J.E."/>
            <person name="Spatafora J.W."/>
            <person name="Visel A."/>
            <person name="Grigoriev I.V."/>
        </authorList>
    </citation>
    <scope>NUCLEOTIDE SEQUENCE [LARGE SCALE GENOMIC DNA]</scope>
    <source>
        <strain evidence="10">finn</strain>
    </source>
</reference>
<evidence type="ECO:0000256" key="6">
    <source>
        <dbReference type="ARBA" id="ARBA00022807"/>
    </source>
</evidence>
<evidence type="ECO:0000256" key="3">
    <source>
        <dbReference type="ARBA" id="ARBA00022670"/>
    </source>
</evidence>
<organism evidence="9 10">
    <name type="scientific">Piromyces finnis</name>
    <dbReference type="NCBI Taxonomy" id="1754191"/>
    <lineage>
        <taxon>Eukaryota</taxon>
        <taxon>Fungi</taxon>
        <taxon>Fungi incertae sedis</taxon>
        <taxon>Chytridiomycota</taxon>
        <taxon>Chytridiomycota incertae sedis</taxon>
        <taxon>Neocallimastigomycetes</taxon>
        <taxon>Neocallimastigales</taxon>
        <taxon>Neocallimastigaceae</taxon>
        <taxon>Piromyces</taxon>
    </lineage>
</organism>
<dbReference type="Proteomes" id="UP000193719">
    <property type="component" value="Unassembled WGS sequence"/>
</dbReference>
<evidence type="ECO:0000256" key="1">
    <source>
        <dbReference type="ARBA" id="ARBA00000707"/>
    </source>
</evidence>
<keyword evidence="3 7" id="KW-0645">Protease</keyword>
<dbReference type="PROSITE" id="PS00973">
    <property type="entry name" value="USP_2"/>
    <property type="match status" value="1"/>
</dbReference>
<dbReference type="Gene3D" id="3.90.70.10">
    <property type="entry name" value="Cysteine proteinases"/>
    <property type="match status" value="1"/>
</dbReference>
<dbReference type="GO" id="GO:0016579">
    <property type="term" value="P:protein deubiquitination"/>
    <property type="evidence" value="ECO:0007669"/>
    <property type="project" value="InterPro"/>
</dbReference>
<dbReference type="OrthoDB" id="420187at2759"/>
<feature type="domain" description="USP" evidence="8">
    <location>
        <begin position="112"/>
        <end position="417"/>
    </location>
</feature>
<evidence type="ECO:0000313" key="9">
    <source>
        <dbReference type="EMBL" id="ORX45038.1"/>
    </source>
</evidence>
<sequence>MKTAPANNSFNKSKVDAALTKNGNNLFILQQRRVHFKLSTRPDRQQELLKKKYSPINNPDAIGFKNDKQKVAKTQAQVEDEAQENEFQKPTSVLYRKDKLNLHWNKITSIGAGLRNLGNTCFLNSVLQCLTYTPPLTNILLASEHGRKCKTQQFCMMCEMENHVAMALGSGKSSVVPRSIASRIKNIAKHMRIGRQEDAHEFLRFVIEGLQNSVLRGYEKLDNRIKETNMIYQIFGGYLQSQVKCLECKYNSNTYDPCLDLSLDFKGCDSVKRALELFVKPELLSKGNKYKCERCKKLTNAQKQITIYQAPMVLTIQLKRFDFARSFYGGGKIGKFVSFDEVLNLSPYMTKSQQETPIYHLYAVLVHSGSSCNSGHYYCFVKNSNGIWYEMNDSSVSQVSLKTVLRQQAYLLFYVRDPSSIKKHSKVNTCFTVIEYSKYRGGGVFFIYI</sequence>
<dbReference type="PANTHER" id="PTHR24006">
    <property type="entry name" value="UBIQUITIN CARBOXYL-TERMINAL HYDROLASE"/>
    <property type="match status" value="1"/>
</dbReference>
<comment type="similarity">
    <text evidence="2 7">Belongs to the peptidase C19 family.</text>
</comment>
<keyword evidence="4 7" id="KW-0833">Ubl conjugation pathway</keyword>
<keyword evidence="5 7" id="KW-0378">Hydrolase</keyword>
<accession>A0A1Y1V190</accession>
<reference evidence="9 10" key="1">
    <citation type="submission" date="2016-08" db="EMBL/GenBank/DDBJ databases">
        <title>Genomes of anaerobic fungi encode conserved fungal cellulosomes for biomass hydrolysis.</title>
        <authorList>
            <consortium name="DOE Joint Genome Institute"/>
            <person name="Haitjema C.H."/>
            <person name="Gilmore S.P."/>
            <person name="Henske J.K."/>
            <person name="Solomon K.V."/>
            <person name="De Groot R."/>
            <person name="Kuo A."/>
            <person name="Mondo S.J."/>
            <person name="Salamov A.A."/>
            <person name="Labutti K."/>
            <person name="Zhao Z."/>
            <person name="Chiniquy J."/>
            <person name="Barry K."/>
            <person name="Brewer H.M."/>
            <person name="Purvine S.O."/>
            <person name="Wright A.T."/>
            <person name="Boxma B."/>
            <person name="Van Alen T."/>
            <person name="Hackstein J.H."/>
            <person name="Baker S.E."/>
            <person name="Grigoriev I.V."/>
            <person name="O'Malley M.A."/>
        </authorList>
    </citation>
    <scope>NUCLEOTIDE SEQUENCE [LARGE SCALE GENOMIC DNA]</scope>
    <source>
        <strain evidence="10">finn</strain>
    </source>
</reference>
<evidence type="ECO:0000256" key="5">
    <source>
        <dbReference type="ARBA" id="ARBA00022801"/>
    </source>
</evidence>
<dbReference type="Pfam" id="PF00443">
    <property type="entry name" value="UCH"/>
    <property type="match status" value="1"/>
</dbReference>
<dbReference type="EMBL" id="MCFH01000042">
    <property type="protein sequence ID" value="ORX45038.1"/>
    <property type="molecule type" value="Genomic_DNA"/>
</dbReference>
<evidence type="ECO:0000256" key="4">
    <source>
        <dbReference type="ARBA" id="ARBA00022786"/>
    </source>
</evidence>
<dbReference type="InterPro" id="IPR028889">
    <property type="entry name" value="USP"/>
</dbReference>
<dbReference type="SUPFAM" id="SSF54001">
    <property type="entry name" value="Cysteine proteinases"/>
    <property type="match status" value="1"/>
</dbReference>
<proteinExistence type="inferred from homology"/>
<evidence type="ECO:0000256" key="2">
    <source>
        <dbReference type="ARBA" id="ARBA00009085"/>
    </source>
</evidence>
<keyword evidence="6 7" id="KW-0788">Thiol protease</keyword>
<dbReference type="GO" id="GO:0004843">
    <property type="term" value="F:cysteine-type deubiquitinase activity"/>
    <property type="evidence" value="ECO:0007669"/>
    <property type="project" value="UniProtKB-UniRule"/>
</dbReference>
<dbReference type="PROSITE" id="PS00972">
    <property type="entry name" value="USP_1"/>
    <property type="match status" value="1"/>
</dbReference>
<dbReference type="CDD" id="cd02661">
    <property type="entry name" value="Peptidase_C19E"/>
    <property type="match status" value="1"/>
</dbReference>
<dbReference type="FunFam" id="3.90.70.10:FF:000119">
    <property type="entry name" value="Ubiquitin specific peptidase 36"/>
    <property type="match status" value="1"/>
</dbReference>
<dbReference type="GO" id="GO:0005829">
    <property type="term" value="C:cytosol"/>
    <property type="evidence" value="ECO:0007669"/>
    <property type="project" value="TreeGrafter"/>
</dbReference>
<dbReference type="EC" id="3.4.19.12" evidence="7"/>
<name>A0A1Y1V190_9FUNG</name>